<keyword evidence="2" id="KW-1185">Reference proteome</keyword>
<sequence>MKSIFLKWKQQSEHGYLVNVPDDFELEDVPYGVLRNMACCVAPDVDTYENGYEYAFEAEDMEFDPDAVSLF</sequence>
<dbReference type="Proteomes" id="UP000321424">
    <property type="component" value="Unassembled WGS sequence"/>
</dbReference>
<proteinExistence type="predicted"/>
<evidence type="ECO:0000313" key="1">
    <source>
        <dbReference type="EMBL" id="GEM40872.1"/>
    </source>
</evidence>
<dbReference type="AlphaFoldDB" id="A0A511MJQ5"/>
<evidence type="ECO:0000313" key="2">
    <source>
        <dbReference type="Proteomes" id="UP000321424"/>
    </source>
</evidence>
<dbReference type="RefSeq" id="WP_147136919.1">
    <property type="nucleotide sequence ID" value="NZ_BJXA01000042.1"/>
</dbReference>
<organism evidence="1 2">
    <name type="scientific">Nocardia ninae NBRC 108245</name>
    <dbReference type="NCBI Taxonomy" id="1210091"/>
    <lineage>
        <taxon>Bacteria</taxon>
        <taxon>Bacillati</taxon>
        <taxon>Actinomycetota</taxon>
        <taxon>Actinomycetes</taxon>
        <taxon>Mycobacteriales</taxon>
        <taxon>Nocardiaceae</taxon>
        <taxon>Nocardia</taxon>
    </lineage>
</organism>
<name>A0A511MJQ5_9NOCA</name>
<comment type="caution">
    <text evidence="1">The sequence shown here is derived from an EMBL/GenBank/DDBJ whole genome shotgun (WGS) entry which is preliminary data.</text>
</comment>
<gene>
    <name evidence="1" type="ORF">NN4_53910</name>
</gene>
<accession>A0A511MJQ5</accession>
<dbReference type="EMBL" id="BJXA01000042">
    <property type="protein sequence ID" value="GEM40872.1"/>
    <property type="molecule type" value="Genomic_DNA"/>
</dbReference>
<reference evidence="1 2" key="1">
    <citation type="submission" date="2019-07" db="EMBL/GenBank/DDBJ databases">
        <title>Whole genome shotgun sequence of Nocardia ninae NBRC 108245.</title>
        <authorList>
            <person name="Hosoyama A."/>
            <person name="Uohara A."/>
            <person name="Ohji S."/>
            <person name="Ichikawa N."/>
        </authorList>
    </citation>
    <scope>NUCLEOTIDE SEQUENCE [LARGE SCALE GENOMIC DNA]</scope>
    <source>
        <strain evidence="1 2">NBRC 108245</strain>
    </source>
</reference>
<protein>
    <submittedName>
        <fullName evidence="1">Uncharacterized protein</fullName>
    </submittedName>
</protein>